<reference evidence="1 2" key="1">
    <citation type="journal article" date="2013" name="Genome Announc.">
        <title>Complete Genome Sequence of the Solvent Producer Clostridium saccharobutylicum NCP262 (DSM 13864).</title>
        <authorList>
            <person name="Poehlein A."/>
            <person name="Hartwich K."/>
            <person name="Krabben P."/>
            <person name="Ehrenreich A."/>
            <person name="Liebl W."/>
            <person name="Durre P."/>
            <person name="Gottschalk G."/>
            <person name="Daniel R."/>
        </authorList>
    </citation>
    <scope>NUCLEOTIDE SEQUENCE [LARGE SCALE GENOMIC DNA]</scope>
    <source>
        <strain evidence="1">DSM 13864</strain>
    </source>
</reference>
<dbReference type="Proteomes" id="UP000017118">
    <property type="component" value="Chromosome"/>
</dbReference>
<gene>
    <name evidence="1" type="ORF">CLSA_c16580</name>
</gene>
<dbReference type="KEGG" id="csb:CLSA_c16580"/>
<keyword evidence="2" id="KW-1185">Reference proteome</keyword>
<dbReference type="PATRIC" id="fig|1345695.3.peg.1612"/>
<dbReference type="GeneID" id="55476889"/>
<dbReference type="HOGENOM" id="CLU_3151375_0_0_9"/>
<organism evidence="1 2">
    <name type="scientific">Clostridium saccharobutylicum DSM 13864</name>
    <dbReference type="NCBI Taxonomy" id="1345695"/>
    <lineage>
        <taxon>Bacteria</taxon>
        <taxon>Bacillati</taxon>
        <taxon>Bacillota</taxon>
        <taxon>Clostridia</taxon>
        <taxon>Eubacteriales</taxon>
        <taxon>Clostridiaceae</taxon>
        <taxon>Clostridium</taxon>
    </lineage>
</organism>
<sequence length="48" mass="5828">MQELIYLYGEINIYDNTNIFKLIVCIRNGRVIWSDEKLPDWIKKIIEL</sequence>
<protein>
    <submittedName>
        <fullName evidence="1">Uncharacterized protein</fullName>
    </submittedName>
</protein>
<evidence type="ECO:0000313" key="1">
    <source>
        <dbReference type="EMBL" id="AGX42656.1"/>
    </source>
</evidence>
<dbReference type="EMBL" id="CP006721">
    <property type="protein sequence ID" value="AGX42656.1"/>
    <property type="molecule type" value="Genomic_DNA"/>
</dbReference>
<accession>U5MSM0</accession>
<evidence type="ECO:0000313" key="2">
    <source>
        <dbReference type="Proteomes" id="UP000017118"/>
    </source>
</evidence>
<dbReference type="RefSeq" id="WP_022745139.1">
    <property type="nucleotide sequence ID" value="NC_022571.1"/>
</dbReference>
<proteinExistence type="predicted"/>
<name>U5MSM0_CLOSA</name>
<dbReference type="AlphaFoldDB" id="U5MSM0"/>